<feature type="domain" description="GOST seven transmembrane" evidence="8">
    <location>
        <begin position="448"/>
        <end position="692"/>
    </location>
</feature>
<dbReference type="InterPro" id="IPR009637">
    <property type="entry name" value="GPR107/GPR108-like"/>
</dbReference>
<proteinExistence type="predicted"/>
<protein>
    <submittedName>
        <fullName evidence="10">Protein GPR107-like</fullName>
    </submittedName>
</protein>
<dbReference type="Proteomes" id="UP000694865">
    <property type="component" value="Unplaced"/>
</dbReference>
<reference evidence="10" key="1">
    <citation type="submission" date="2025-08" db="UniProtKB">
        <authorList>
            <consortium name="RefSeq"/>
        </authorList>
    </citation>
    <scope>IDENTIFICATION</scope>
    <source>
        <tissue evidence="10">Testes</tissue>
    </source>
</reference>
<feature type="transmembrane region" description="Helical" evidence="7">
    <location>
        <begin position="636"/>
        <end position="656"/>
    </location>
</feature>
<keyword evidence="9" id="KW-1185">Reference proteome</keyword>
<keyword evidence="2 7" id="KW-0812">Transmembrane</keyword>
<feature type="compositionally biased region" description="Basic and acidic residues" evidence="6">
    <location>
        <begin position="242"/>
        <end position="274"/>
    </location>
</feature>
<feature type="transmembrane region" description="Helical" evidence="7">
    <location>
        <begin position="483"/>
        <end position="506"/>
    </location>
</feature>
<dbReference type="GeneID" id="100368896"/>
<evidence type="ECO:0000256" key="6">
    <source>
        <dbReference type="SAM" id="MobiDB-lite"/>
    </source>
</evidence>
<evidence type="ECO:0000256" key="1">
    <source>
        <dbReference type="ARBA" id="ARBA00004141"/>
    </source>
</evidence>
<evidence type="ECO:0000259" key="8">
    <source>
        <dbReference type="Pfam" id="PF06814"/>
    </source>
</evidence>
<feature type="compositionally biased region" description="Polar residues" evidence="6">
    <location>
        <begin position="156"/>
        <end position="169"/>
    </location>
</feature>
<name>A0ABM0MGA3_SACKO</name>
<organism evidence="9 10">
    <name type="scientific">Saccoglossus kowalevskii</name>
    <name type="common">Acorn worm</name>
    <dbReference type="NCBI Taxonomy" id="10224"/>
    <lineage>
        <taxon>Eukaryota</taxon>
        <taxon>Metazoa</taxon>
        <taxon>Hemichordata</taxon>
        <taxon>Enteropneusta</taxon>
        <taxon>Harrimaniidae</taxon>
        <taxon>Saccoglossus</taxon>
    </lineage>
</organism>
<evidence type="ECO:0000256" key="4">
    <source>
        <dbReference type="ARBA" id="ARBA00022989"/>
    </source>
</evidence>
<feature type="transmembrane region" description="Helical" evidence="7">
    <location>
        <begin position="452"/>
        <end position="471"/>
    </location>
</feature>
<feature type="region of interest" description="Disordered" evidence="6">
    <location>
        <begin position="155"/>
        <end position="317"/>
    </location>
</feature>
<accession>A0ABM0MGA3</accession>
<feature type="transmembrane region" description="Helical" evidence="7">
    <location>
        <begin position="556"/>
        <end position="574"/>
    </location>
</feature>
<sequence length="737" mass="84375">MAAKVKQLCFIVGLILIFTNLGSTRIHKTIHLKDETRSQVDLSKFGFFKGGFLKVNMTGLILDDRYQENIEKEEEIFGFSLDKTVSDGISSYLEKHTEECMLSKRLSTEDKRSVNMVLFILNLNNNSVTVERQGPDLENLEVYEDEKQYYDAHRYGNTNEKVMSNTSPVEESVKETESTQSETVNEKSDTHPEGETVNEESDTKPEGETVNEESDTQSKGETVNEKTDSDTKPEGETVNEEIDTKPEGETVNEKSDTHPEGEIVNEKTDTKPEGETLNEESDTQSQGETVNEKTDTKPEGETVNEKSDTKPVVNTGDNLIEEVMNLDHNSEEKDNENPEDKANPVDTSLQAAADAEINLSPQSPKQKREAVILPLVRTMSLQRLEDHKYSFSFQFVVAITSEKQEGLYNLYFHNCHNLKADEDIPLSLTIKIEERNPNNNYLSAGEIPLPTLFFTMSVVFFITACFWVYILRKYRDDVFKIHYLMLSLIYLKSLSLLFHAIDYHFIAKYGNPIEAWAIMYYITHLLKGALLFITIVLIGAGWAFIKHILTDKDKKIFMIVIPLQVLANVAYIIIESSEEGQSEYYMWKEIFILVDLLCCGAILFPVVWSIRHLQEASTTDGKAAISLQKLKLFRHFYIMIVCYIYFTRIIVYLLKITVPFQYIWLDDFFKEVATFIFFVVTAYKFRPASQNPYFQVSQDEDDMEMDEVLTETGLTEGVVKVNSNSTTAKQRDTNHYA</sequence>
<feature type="compositionally biased region" description="Basic and acidic residues" evidence="6">
    <location>
        <begin position="216"/>
        <end position="235"/>
    </location>
</feature>
<keyword evidence="4 7" id="KW-1133">Transmembrane helix</keyword>
<gene>
    <name evidence="10" type="primary">LOC100368896</name>
</gene>
<keyword evidence="5 7" id="KW-0472">Membrane</keyword>
<dbReference type="Pfam" id="PF06814">
    <property type="entry name" value="GOST_TM"/>
    <property type="match status" value="1"/>
</dbReference>
<dbReference type="PANTHER" id="PTHR21229">
    <property type="entry name" value="LUNG SEVEN TRANSMEMBRANE RECEPTOR"/>
    <property type="match status" value="1"/>
</dbReference>
<dbReference type="PANTHER" id="PTHR21229:SF2">
    <property type="entry name" value="RE59932P"/>
    <property type="match status" value="1"/>
</dbReference>
<dbReference type="RefSeq" id="XP_006819044.1">
    <property type="nucleotide sequence ID" value="XM_006818981.1"/>
</dbReference>
<feature type="compositionally biased region" description="Basic and acidic residues" evidence="6">
    <location>
        <begin position="184"/>
        <end position="194"/>
    </location>
</feature>
<comment type="subcellular location">
    <subcellularLocation>
        <location evidence="1">Membrane</location>
        <topology evidence="1">Multi-pass membrane protein</topology>
    </subcellularLocation>
</comment>
<evidence type="ECO:0000313" key="9">
    <source>
        <dbReference type="Proteomes" id="UP000694865"/>
    </source>
</evidence>
<feature type="transmembrane region" description="Helical" evidence="7">
    <location>
        <begin position="518"/>
        <end position="544"/>
    </location>
</feature>
<evidence type="ECO:0000256" key="5">
    <source>
        <dbReference type="ARBA" id="ARBA00023136"/>
    </source>
</evidence>
<feature type="compositionally biased region" description="Basic and acidic residues" evidence="6">
    <location>
        <begin position="290"/>
        <end position="309"/>
    </location>
</feature>
<evidence type="ECO:0000313" key="10">
    <source>
        <dbReference type="RefSeq" id="XP_006819044.1"/>
    </source>
</evidence>
<evidence type="ECO:0000256" key="2">
    <source>
        <dbReference type="ARBA" id="ARBA00022692"/>
    </source>
</evidence>
<evidence type="ECO:0000256" key="7">
    <source>
        <dbReference type="SAM" id="Phobius"/>
    </source>
</evidence>
<dbReference type="InterPro" id="IPR053937">
    <property type="entry name" value="GOST_TM"/>
</dbReference>
<keyword evidence="3" id="KW-0732">Signal</keyword>
<feature type="transmembrane region" description="Helical" evidence="7">
    <location>
        <begin position="586"/>
        <end position="608"/>
    </location>
</feature>
<evidence type="ECO:0000256" key="3">
    <source>
        <dbReference type="ARBA" id="ARBA00022729"/>
    </source>
</evidence>